<dbReference type="InterPro" id="IPR013321">
    <property type="entry name" value="Arc_rbn_hlx_hlx"/>
</dbReference>
<protein>
    <recommendedName>
        <fullName evidence="3">Ribbon-helix-helix protein CopG domain-containing protein</fullName>
    </recommendedName>
</protein>
<dbReference type="AlphaFoldDB" id="A0A564WDU3"/>
<comment type="caution">
    <text evidence="1">The sequence shown here is derived from an EMBL/GenBank/DDBJ whole genome shotgun (WGS) entry which is preliminary data.</text>
</comment>
<gene>
    <name evidence="1" type="ORF">DF3PA_260008</name>
</gene>
<dbReference type="Proteomes" id="UP000326641">
    <property type="component" value="Unassembled WGS sequence"/>
</dbReference>
<evidence type="ECO:0000313" key="2">
    <source>
        <dbReference type="Proteomes" id="UP000326641"/>
    </source>
</evidence>
<dbReference type="Gene3D" id="1.10.1220.10">
    <property type="entry name" value="Met repressor-like"/>
    <property type="match status" value="1"/>
</dbReference>
<name>A0A564WDU3_9PROT</name>
<keyword evidence="2" id="KW-1185">Reference proteome</keyword>
<sequence length="102" mass="11976">MPWFALHIRRVYNLAMIGEALLHKRINITLPEETLRLLDRVADKGDRSGLIDRTIKRYVEEIGRANLRRRLKDGYERHSARDLETAEAWFSLDEEASSANKR</sequence>
<reference evidence="1" key="1">
    <citation type="submission" date="2018-11" db="EMBL/GenBank/DDBJ databases">
        <authorList>
            <person name="Onetto C."/>
        </authorList>
    </citation>
    <scope>NUCLEOTIDE SEQUENCE [LARGE SCALE GENOMIC DNA]</scope>
</reference>
<proteinExistence type="predicted"/>
<dbReference type="EMBL" id="UXAT02000019">
    <property type="protein sequence ID" value="VUX46642.1"/>
    <property type="molecule type" value="Genomic_DNA"/>
</dbReference>
<evidence type="ECO:0000313" key="1">
    <source>
        <dbReference type="EMBL" id="VUX46642.1"/>
    </source>
</evidence>
<dbReference type="GO" id="GO:0006355">
    <property type="term" value="P:regulation of DNA-templated transcription"/>
    <property type="evidence" value="ECO:0007669"/>
    <property type="project" value="InterPro"/>
</dbReference>
<evidence type="ECO:0008006" key="3">
    <source>
        <dbReference type="Google" id="ProtNLM"/>
    </source>
</evidence>
<organism evidence="1 2">
    <name type="scientific">Candidatus Defluviicoccus seviourii</name>
    <dbReference type="NCBI Taxonomy" id="2565273"/>
    <lineage>
        <taxon>Bacteria</taxon>
        <taxon>Pseudomonadati</taxon>
        <taxon>Pseudomonadota</taxon>
        <taxon>Alphaproteobacteria</taxon>
        <taxon>Rhodospirillales</taxon>
        <taxon>Rhodospirillaceae</taxon>
        <taxon>Defluviicoccus</taxon>
    </lineage>
</organism>
<accession>A0A564WDU3</accession>